<dbReference type="AlphaFoldDB" id="A0A7Y0Q8Q2"/>
<proteinExistence type="predicted"/>
<evidence type="ECO:0000313" key="1">
    <source>
        <dbReference type="EMBL" id="NMP33137.1"/>
    </source>
</evidence>
<evidence type="ECO:0000313" key="2">
    <source>
        <dbReference type="Proteomes" id="UP000568664"/>
    </source>
</evidence>
<keyword evidence="2" id="KW-1185">Reference proteome</keyword>
<dbReference type="EMBL" id="JABBXH010000006">
    <property type="protein sequence ID" value="NMP33137.1"/>
    <property type="molecule type" value="Genomic_DNA"/>
</dbReference>
<accession>A0A7Y0Q8Q2</accession>
<name>A0A7Y0Q8Q2_9GAMM</name>
<protein>
    <submittedName>
        <fullName evidence="1">Uncharacterized protein</fullName>
    </submittedName>
</protein>
<dbReference type="Proteomes" id="UP000568664">
    <property type="component" value="Unassembled WGS sequence"/>
</dbReference>
<reference evidence="1 2" key="1">
    <citation type="submission" date="2020-04" db="EMBL/GenBank/DDBJ databases">
        <title>Thalassotalea sp. M1531, isolated from the surface of marine red alga.</title>
        <authorList>
            <person name="Pang L."/>
            <person name="Lu D.-C."/>
        </authorList>
    </citation>
    <scope>NUCLEOTIDE SEQUENCE [LARGE SCALE GENOMIC DNA]</scope>
    <source>
        <strain evidence="1 2">M1531</strain>
    </source>
</reference>
<dbReference type="RefSeq" id="WP_169076448.1">
    <property type="nucleotide sequence ID" value="NZ_JABBXH010000006.1"/>
</dbReference>
<sequence length="99" mass="11109">MSLFSSFMVQANEDKICLGDTYDAVKEIKGFPEKVSFIKISEPNTNEAEALTFEAVSFYDDDMLYIFESANSRLCLISDGAKDLSHITCKESSDKRQCS</sequence>
<comment type="caution">
    <text evidence="1">The sequence shown here is derived from an EMBL/GenBank/DDBJ whole genome shotgun (WGS) entry which is preliminary data.</text>
</comment>
<gene>
    <name evidence="1" type="ORF">HII17_16380</name>
</gene>
<organism evidence="1 2">
    <name type="scientific">Thalassotalea algicola</name>
    <dbReference type="NCBI Taxonomy" id="2716224"/>
    <lineage>
        <taxon>Bacteria</taxon>
        <taxon>Pseudomonadati</taxon>
        <taxon>Pseudomonadota</taxon>
        <taxon>Gammaproteobacteria</taxon>
        <taxon>Alteromonadales</taxon>
        <taxon>Colwelliaceae</taxon>
        <taxon>Thalassotalea</taxon>
    </lineage>
</organism>